<protein>
    <submittedName>
        <fullName evidence="2">Death-on-curing family protein</fullName>
    </submittedName>
</protein>
<accession>A0A0G0AQQ6</accession>
<organism evidence="2 3">
    <name type="scientific">Candidatus Gottesmanbacteria bacterium GW2011_GWA1_34_13</name>
    <dbReference type="NCBI Taxonomy" id="1618434"/>
    <lineage>
        <taxon>Bacteria</taxon>
        <taxon>Candidatus Gottesmaniibacteriota</taxon>
    </lineage>
</organism>
<sequence>MGEPIPPIENRFPGKLESILASVRQTFDGKSLNATVLDAASAYFNQIIRGHPFQNGNKRLAVMYTHIFLLWHGLDLSLYYNEMFYFALTVAKAGEEGINSEKTRNWCKTIIGQFAQEKK</sequence>
<dbReference type="Pfam" id="PF02661">
    <property type="entry name" value="Fic"/>
    <property type="match status" value="1"/>
</dbReference>
<evidence type="ECO:0000313" key="3">
    <source>
        <dbReference type="Proteomes" id="UP000034176"/>
    </source>
</evidence>
<dbReference type="InterPro" id="IPR036597">
    <property type="entry name" value="Fido-like_dom_sf"/>
</dbReference>
<evidence type="ECO:0000313" key="2">
    <source>
        <dbReference type="EMBL" id="KKP59318.1"/>
    </source>
</evidence>
<feature type="domain" description="Fido" evidence="1">
    <location>
        <begin position="1"/>
        <end position="109"/>
    </location>
</feature>
<dbReference type="STRING" id="1618434.UR52_C0008G0028"/>
<dbReference type="NCBIfam" id="TIGR01550">
    <property type="entry name" value="DOC_P1"/>
    <property type="match status" value="1"/>
</dbReference>
<dbReference type="PROSITE" id="PS51459">
    <property type="entry name" value="FIDO"/>
    <property type="match status" value="1"/>
</dbReference>
<dbReference type="InterPro" id="IPR006440">
    <property type="entry name" value="Doc"/>
</dbReference>
<gene>
    <name evidence="2" type="ORF">UR52_C0008G0028</name>
</gene>
<dbReference type="Gene3D" id="1.20.120.1870">
    <property type="entry name" value="Fic/DOC protein, Fido domain"/>
    <property type="match status" value="1"/>
</dbReference>
<comment type="caution">
    <text evidence="2">The sequence shown here is derived from an EMBL/GenBank/DDBJ whole genome shotgun (WGS) entry which is preliminary data.</text>
</comment>
<dbReference type="Proteomes" id="UP000034176">
    <property type="component" value="Unassembled WGS sequence"/>
</dbReference>
<dbReference type="EMBL" id="LBPN01000008">
    <property type="protein sequence ID" value="KKP59318.1"/>
    <property type="molecule type" value="Genomic_DNA"/>
</dbReference>
<dbReference type="AlphaFoldDB" id="A0A0G0AQQ6"/>
<reference evidence="2 3" key="1">
    <citation type="journal article" date="2015" name="Nature">
        <title>rRNA introns, odd ribosomes, and small enigmatic genomes across a large radiation of phyla.</title>
        <authorList>
            <person name="Brown C.T."/>
            <person name="Hug L.A."/>
            <person name="Thomas B.C."/>
            <person name="Sharon I."/>
            <person name="Castelle C.J."/>
            <person name="Singh A."/>
            <person name="Wilkins M.J."/>
            <person name="Williams K.H."/>
            <person name="Banfield J.F."/>
        </authorList>
    </citation>
    <scope>NUCLEOTIDE SEQUENCE [LARGE SCALE GENOMIC DNA]</scope>
</reference>
<name>A0A0G0AQQ6_9BACT</name>
<dbReference type="GO" id="GO:0016301">
    <property type="term" value="F:kinase activity"/>
    <property type="evidence" value="ECO:0007669"/>
    <property type="project" value="InterPro"/>
</dbReference>
<dbReference type="SUPFAM" id="SSF140931">
    <property type="entry name" value="Fic-like"/>
    <property type="match status" value="1"/>
</dbReference>
<proteinExistence type="predicted"/>
<dbReference type="InterPro" id="IPR003812">
    <property type="entry name" value="Fido"/>
</dbReference>
<evidence type="ECO:0000259" key="1">
    <source>
        <dbReference type="PROSITE" id="PS51459"/>
    </source>
</evidence>
<dbReference type="InterPro" id="IPR053737">
    <property type="entry name" value="Type_II_TA_Toxin"/>
</dbReference>